<evidence type="ECO:0000259" key="3">
    <source>
        <dbReference type="Pfam" id="PF04991"/>
    </source>
</evidence>
<evidence type="ECO:0000256" key="2">
    <source>
        <dbReference type="SAM" id="Phobius"/>
    </source>
</evidence>
<feature type="compositionally biased region" description="Polar residues" evidence="1">
    <location>
        <begin position="691"/>
        <end position="717"/>
    </location>
</feature>
<keyword evidence="2" id="KW-0812">Transmembrane</keyword>
<dbReference type="Pfam" id="PF04991">
    <property type="entry name" value="LicD"/>
    <property type="match status" value="1"/>
</dbReference>
<dbReference type="RefSeq" id="XP_018010523.1">
    <property type="nucleotide sequence ID" value="XM_018155034.2"/>
</dbReference>
<dbReference type="PANTHER" id="PTHR13627:SF34">
    <property type="entry name" value="RIBITOL-5-PHOSPHATE TRANSFERASE"/>
    <property type="match status" value="1"/>
</dbReference>
<gene>
    <name evidence="5" type="primary">LOC108667930</name>
</gene>
<keyword evidence="4" id="KW-1185">Reference proteome</keyword>
<protein>
    <submittedName>
        <fullName evidence="5">Uncharacterized protein LOC108667930</fullName>
    </submittedName>
</protein>
<dbReference type="PANTHER" id="PTHR13627">
    <property type="entry name" value="FUKUTIN RELATED PROTEIN"/>
    <property type="match status" value="1"/>
</dbReference>
<evidence type="ECO:0000313" key="5">
    <source>
        <dbReference type="RefSeq" id="XP_018010523.1"/>
    </source>
</evidence>
<accession>A0A8B7NAB1</accession>
<keyword evidence="2" id="KW-1133">Transmembrane helix</keyword>
<dbReference type="InterPro" id="IPR007074">
    <property type="entry name" value="LicD/FKTN/FKRP_NTP_transf"/>
</dbReference>
<organism evidence="4 5">
    <name type="scientific">Hyalella azteca</name>
    <name type="common">Amphipod</name>
    <dbReference type="NCBI Taxonomy" id="294128"/>
    <lineage>
        <taxon>Eukaryota</taxon>
        <taxon>Metazoa</taxon>
        <taxon>Ecdysozoa</taxon>
        <taxon>Arthropoda</taxon>
        <taxon>Crustacea</taxon>
        <taxon>Multicrustacea</taxon>
        <taxon>Malacostraca</taxon>
        <taxon>Eumalacostraca</taxon>
        <taxon>Peracarida</taxon>
        <taxon>Amphipoda</taxon>
        <taxon>Senticaudata</taxon>
        <taxon>Talitrida</taxon>
        <taxon>Talitroidea</taxon>
        <taxon>Hyalellidae</taxon>
        <taxon>Hyalella</taxon>
    </lineage>
</organism>
<evidence type="ECO:0000256" key="1">
    <source>
        <dbReference type="SAM" id="MobiDB-lite"/>
    </source>
</evidence>
<reference evidence="5" key="1">
    <citation type="submission" date="2025-08" db="UniProtKB">
        <authorList>
            <consortium name="RefSeq"/>
        </authorList>
    </citation>
    <scope>IDENTIFICATION</scope>
    <source>
        <tissue evidence="5">Whole organism</tissue>
    </source>
</reference>
<sequence length="791" mass="89024">MKIHLKVMRYFKPRRLHRTAAQTFSVALPVAAVLTLTFAAFVLGWWKDSVRLSLGGWSLAALGSSSKSPRTEREPLVMLKRELSAVILKAANDVRWGRPAVAVAELESAAARLDPRYNNDLDLDPVVVANWPASFANLDSEEGEDGWDFAPGGEIPVQPRITEMNLRVSDKDKSTVQGSFAPDVSTGHSFPRSITPAKVEEIPRQNVERQKNVSHESESLRWWSELTHLSSDQIEDKNLPFLVSVLIDGCNISPSTNLQVIDNIQKMWPSLQIKVATSKNLDRKYLDGVRNKPNVTVQYVECRGSGGQIAPLVSLVSTPFVLFLECAAAVTEDLSIKDMLKTVRDTKGVALIGVSERGRDGAWDYICTQLSIKNARLELQQGYHFSRGGCLFCDVTSSSFFAATWILQEEEVDCTLPEHSRQLDWFLRLQRQGILVMTCPYLMTHINRQVMVENDMVTLDRPCVTKSQRIQARDEHMFLKRQYRKLAKKWELTTVVLANNTRLEYSCLEIHFNCQAVSRVKHYTLPNCCLKIKNRMFATLFAVAKKEKVPFEVNSGSLLGAVKFKNAIPWDFDDDAVYRNKDMKNFLKHKQKMRQLGLSPVFKKEFGANNKSALHNYFSMTGQGGFSMDLWGVDKFSSHADVDKLKNIPSNLVCFRGDHSPVTIKTVLSERNSQVTADSTSTDIGDDKSTDTGAAQKTRSDALNNKNQNRLGTTNSPSCFTQSLVKIGQNWLPGPWNPAQAAQSRYGSGLFRHEPHWRMKEQHQTGWSDCPRVGHHACLDLHPMDGSLPFF</sequence>
<name>A0A8B7NAB1_HYAAZ</name>
<dbReference type="GO" id="GO:0009100">
    <property type="term" value="P:glycoprotein metabolic process"/>
    <property type="evidence" value="ECO:0007669"/>
    <property type="project" value="UniProtKB-ARBA"/>
</dbReference>
<keyword evidence="2" id="KW-0472">Membrane</keyword>
<dbReference type="OrthoDB" id="444255at2759"/>
<dbReference type="GeneID" id="108667930"/>
<dbReference type="InterPro" id="IPR052613">
    <property type="entry name" value="LicD_transferase"/>
</dbReference>
<feature type="region of interest" description="Disordered" evidence="1">
    <location>
        <begin position="172"/>
        <end position="192"/>
    </location>
</feature>
<proteinExistence type="predicted"/>
<dbReference type="Proteomes" id="UP000694843">
    <property type="component" value="Unplaced"/>
</dbReference>
<feature type="region of interest" description="Disordered" evidence="1">
    <location>
        <begin position="671"/>
        <end position="717"/>
    </location>
</feature>
<feature type="domain" description="LicD/FKTN/FKRP nucleotidyltransferase" evidence="3">
    <location>
        <begin position="545"/>
        <end position="593"/>
    </location>
</feature>
<dbReference type="KEGG" id="hazt:108667930"/>
<feature type="transmembrane region" description="Helical" evidence="2">
    <location>
        <begin position="21"/>
        <end position="46"/>
    </location>
</feature>
<feature type="compositionally biased region" description="Polar residues" evidence="1">
    <location>
        <begin position="671"/>
        <end position="683"/>
    </location>
</feature>
<dbReference type="AlphaFoldDB" id="A0A8B7NAB1"/>
<evidence type="ECO:0000313" key="4">
    <source>
        <dbReference type="Proteomes" id="UP000694843"/>
    </source>
</evidence>